<feature type="compositionally biased region" description="Basic residues" evidence="5">
    <location>
        <begin position="770"/>
        <end position="787"/>
    </location>
</feature>
<feature type="compositionally biased region" description="Acidic residues" evidence="5">
    <location>
        <begin position="160"/>
        <end position="175"/>
    </location>
</feature>
<feature type="compositionally biased region" description="Low complexity" evidence="5">
    <location>
        <begin position="673"/>
        <end position="694"/>
    </location>
</feature>
<dbReference type="InterPro" id="IPR036855">
    <property type="entry name" value="Znf_CCCH_sf"/>
</dbReference>
<evidence type="ECO:0000256" key="5">
    <source>
        <dbReference type="SAM" id="MobiDB-lite"/>
    </source>
</evidence>
<dbReference type="PANTHER" id="PTHR46582:SF1">
    <property type="entry name" value="ZINC FINGER CCCH DOMAIN-CONTAINING PROTEIN 18"/>
    <property type="match status" value="1"/>
</dbReference>
<dbReference type="Proteomes" id="UP001249851">
    <property type="component" value="Unassembled WGS sequence"/>
</dbReference>
<sequence length="1011" mass="113706">MDIQSSDIPGKSDSNKIVSSLNSLGDRSLPEHTEGVALKNEEKDKKIGERVQDMVHDSKSSKSEWTTSTASIHLTTSVSSKAEVFEEEEEGELDYEEDDGEIAAVQQDRNGIKSDYDGDKEEGELENDEQEEGEEGEILSDEDNKAVTDIKLEEKRNIPDEVDGPEEGEVIEEGDSSGVSSLRKKVCRYFMYGGCTWGMSCRFLHPGHNDKGAYQMLPVPGQYPSPFPKPPAISSPVPTEAIVQANTMPPFIEHDQQEEMAIPDPPLVPKKETAWERGLKLAKEIKKAAQKRKEEDADFEEKRMILGITVDDNDDENDKENLARRRELMRSRLEKDLIFDEDESRYRRGGDIVSRWRDKRPTSPVQFKDRDRRKRRGNRTPSSSPERERRNRRRTGDKERPKAKSKDTTRDRDKEQISKPVNKEPDVKREEKVKKQKEKDQDTAEEKQPTQQAKKESEVAEEKSTKEKEQVNTEVKQQRQERAEQRKLEPDDRGKLKVPEKTENNDIKPTTETDSKMDLNDSAALEKDKLKTKVLGISSSRLPNDEWMDPWQRTTSPKRHSVSSASSRSRSSSSSSDSSRSSRSRSRSGSESRSSSHSASRSRSHSVSQTPSRSPSRSRSGSRSKSRSRSGSASSASEHSSSSSSKSVTAEVKQNEGGEERSPKQASHDSTESESGSESNKSISKSPTPVTKSPVKPKPTADKGPRTPPKESTLSRSFKDVKERKHRIEYGRGDRIEKWREGQMRQVAPSNRRMDVTRPPGDHYRDRGHYSRRRRTPDRRRRSRSLTRARIGDRRRLDEGRARERSSSADSMEHALARPSSPRPLRERGGMRRGSSASSSGSESASSDSGSESEEERHPVRTRRAGPEAEKVKRNIPLSSGNIRYTGHKDIKLTLNKSVSRPDRGEAKPPSHHPPPDRTEISNNEKQALAKKRPRDSSPVLDASSHGREAVSSSVSAGTSNKADRRSTDTQVDAATSGKANTANTSSRREELLRELKAVEDAIARKRARIE</sequence>
<keyword evidence="1 4" id="KW-0479">Metal-binding</keyword>
<feature type="domain" description="C3H1-type" evidence="6">
    <location>
        <begin position="181"/>
        <end position="208"/>
    </location>
</feature>
<keyword evidence="3 4" id="KW-0862">Zinc</keyword>
<dbReference type="SUPFAM" id="SSF90229">
    <property type="entry name" value="CCCH zinc finger"/>
    <property type="match status" value="1"/>
</dbReference>
<dbReference type="Gene3D" id="4.10.1000.10">
    <property type="entry name" value="Zinc finger, CCCH-type"/>
    <property type="match status" value="1"/>
</dbReference>
<dbReference type="InterPro" id="IPR041367">
    <property type="entry name" value="Znf-CCCH_4"/>
</dbReference>
<evidence type="ECO:0000313" key="8">
    <source>
        <dbReference type="Proteomes" id="UP001249851"/>
    </source>
</evidence>
<feature type="region of interest" description="Disordered" evidence="5">
    <location>
        <begin position="1"/>
        <end position="177"/>
    </location>
</feature>
<keyword evidence="8" id="KW-1185">Reference proteome</keyword>
<feature type="compositionally biased region" description="Basic and acidic residues" evidence="5">
    <location>
        <begin position="349"/>
        <end position="361"/>
    </location>
</feature>
<accession>A0AAD9UYG4</accession>
<proteinExistence type="predicted"/>
<feature type="compositionally biased region" description="Basic and acidic residues" evidence="5">
    <location>
        <begin position="699"/>
        <end position="709"/>
    </location>
</feature>
<feature type="compositionally biased region" description="Polar residues" evidence="5">
    <location>
        <begin position="969"/>
        <end position="986"/>
    </location>
</feature>
<comment type="caution">
    <text evidence="7">The sequence shown here is derived from an EMBL/GenBank/DDBJ whole genome shotgun (WGS) entry which is preliminary data.</text>
</comment>
<evidence type="ECO:0000259" key="6">
    <source>
        <dbReference type="PROSITE" id="PS50103"/>
    </source>
</evidence>
<keyword evidence="2 4" id="KW-0863">Zinc-finger</keyword>
<feature type="compositionally biased region" description="Acidic residues" evidence="5">
    <location>
        <begin position="118"/>
        <end position="141"/>
    </location>
</feature>
<feature type="compositionally biased region" description="Polar residues" evidence="5">
    <location>
        <begin position="951"/>
        <end position="961"/>
    </location>
</feature>
<feature type="compositionally biased region" description="Basic and acidic residues" evidence="5">
    <location>
        <begin position="653"/>
        <end position="671"/>
    </location>
</feature>
<feature type="compositionally biased region" description="Basic and acidic residues" evidence="5">
    <location>
        <begin position="752"/>
        <end position="769"/>
    </location>
</feature>
<protein>
    <submittedName>
        <fullName evidence="7">Zinc finger CCCH domain-containing protein 18</fullName>
    </submittedName>
</protein>
<feature type="compositionally biased region" description="Low complexity" evidence="5">
    <location>
        <begin position="562"/>
        <end position="619"/>
    </location>
</feature>
<evidence type="ECO:0000256" key="3">
    <source>
        <dbReference type="ARBA" id="ARBA00022833"/>
    </source>
</evidence>
<feature type="compositionally biased region" description="Basic and acidic residues" evidence="5">
    <location>
        <begin position="790"/>
        <end position="816"/>
    </location>
</feature>
<dbReference type="GO" id="GO:0071011">
    <property type="term" value="C:precatalytic spliceosome"/>
    <property type="evidence" value="ECO:0007669"/>
    <property type="project" value="TreeGrafter"/>
</dbReference>
<gene>
    <name evidence="7" type="ORF">P5673_024056</name>
</gene>
<name>A0AAD9UYG4_ACRCE</name>
<reference evidence="7" key="2">
    <citation type="journal article" date="2023" name="Science">
        <title>Genomic signatures of disease resistance in endangered staghorn corals.</title>
        <authorList>
            <person name="Vollmer S.V."/>
            <person name="Selwyn J.D."/>
            <person name="Despard B.A."/>
            <person name="Roesel C.L."/>
        </authorList>
    </citation>
    <scope>NUCLEOTIDE SEQUENCE</scope>
    <source>
        <strain evidence="7">K2</strain>
    </source>
</reference>
<organism evidence="7 8">
    <name type="scientific">Acropora cervicornis</name>
    <name type="common">Staghorn coral</name>
    <dbReference type="NCBI Taxonomy" id="6130"/>
    <lineage>
        <taxon>Eukaryota</taxon>
        <taxon>Metazoa</taxon>
        <taxon>Cnidaria</taxon>
        <taxon>Anthozoa</taxon>
        <taxon>Hexacorallia</taxon>
        <taxon>Scleractinia</taxon>
        <taxon>Astrocoeniina</taxon>
        <taxon>Acroporidae</taxon>
        <taxon>Acropora</taxon>
    </lineage>
</organism>
<evidence type="ECO:0000256" key="2">
    <source>
        <dbReference type="ARBA" id="ARBA00022771"/>
    </source>
</evidence>
<feature type="compositionally biased region" description="Basic and acidic residues" evidence="5">
    <location>
        <begin position="385"/>
        <end position="531"/>
    </location>
</feature>
<reference evidence="7" key="1">
    <citation type="journal article" date="2023" name="G3 (Bethesda)">
        <title>Whole genome assembly and annotation of the endangered Caribbean coral Acropora cervicornis.</title>
        <authorList>
            <person name="Selwyn J.D."/>
            <person name="Vollmer S.V."/>
        </authorList>
    </citation>
    <scope>NUCLEOTIDE SEQUENCE</scope>
    <source>
        <strain evidence="7">K2</strain>
    </source>
</reference>
<dbReference type="InterPro" id="IPR052647">
    <property type="entry name" value="Zinc_finger_CCCH-type"/>
</dbReference>
<dbReference type="GO" id="GO:0003723">
    <property type="term" value="F:RNA binding"/>
    <property type="evidence" value="ECO:0007669"/>
    <property type="project" value="TreeGrafter"/>
</dbReference>
<feature type="compositionally biased region" description="Basic and acidic residues" evidence="5">
    <location>
        <begin position="900"/>
        <end position="920"/>
    </location>
</feature>
<evidence type="ECO:0000256" key="1">
    <source>
        <dbReference type="ARBA" id="ARBA00022723"/>
    </source>
</evidence>
<feature type="compositionally biased region" description="Basic and acidic residues" evidence="5">
    <location>
        <begin position="142"/>
        <end position="159"/>
    </location>
</feature>
<feature type="zinc finger region" description="C3H1-type" evidence="4">
    <location>
        <begin position="181"/>
        <end position="208"/>
    </location>
</feature>
<evidence type="ECO:0000313" key="7">
    <source>
        <dbReference type="EMBL" id="KAK2554357.1"/>
    </source>
</evidence>
<dbReference type="Pfam" id="PF18044">
    <property type="entry name" value="zf-CCCH_4"/>
    <property type="match status" value="1"/>
</dbReference>
<evidence type="ECO:0000256" key="4">
    <source>
        <dbReference type="PROSITE-ProRule" id="PRU00723"/>
    </source>
</evidence>
<feature type="compositionally biased region" description="Low complexity" evidence="5">
    <location>
        <begin position="833"/>
        <end position="850"/>
    </location>
</feature>
<feature type="compositionally biased region" description="Basic and acidic residues" evidence="5">
    <location>
        <begin position="855"/>
        <end position="873"/>
    </location>
</feature>
<dbReference type="GO" id="GO:0008270">
    <property type="term" value="F:zinc ion binding"/>
    <property type="evidence" value="ECO:0007669"/>
    <property type="project" value="UniProtKB-KW"/>
</dbReference>
<dbReference type="EMBL" id="JARQWQ010000070">
    <property type="protein sequence ID" value="KAK2554357.1"/>
    <property type="molecule type" value="Genomic_DNA"/>
</dbReference>
<feature type="compositionally biased region" description="Acidic residues" evidence="5">
    <location>
        <begin position="85"/>
        <end position="101"/>
    </location>
</feature>
<feature type="compositionally biased region" description="Low complexity" evidence="5">
    <location>
        <begin position="629"/>
        <end position="648"/>
    </location>
</feature>
<dbReference type="PANTHER" id="PTHR46582">
    <property type="entry name" value="ZINC FINGER CCCH DOMAIN-CONTAINING PROTEIN 18"/>
    <property type="match status" value="1"/>
</dbReference>
<feature type="compositionally biased region" description="Basic and acidic residues" evidence="5">
    <location>
        <begin position="28"/>
        <end position="62"/>
    </location>
</feature>
<feature type="compositionally biased region" description="Basic and acidic residues" evidence="5">
    <location>
        <begin position="717"/>
        <end position="743"/>
    </location>
</feature>
<feature type="compositionally biased region" description="Polar residues" evidence="5">
    <location>
        <begin position="15"/>
        <end position="25"/>
    </location>
</feature>
<dbReference type="AlphaFoldDB" id="A0AAD9UYG4"/>
<feature type="region of interest" description="Disordered" evidence="5">
    <location>
        <begin position="349"/>
        <end position="990"/>
    </location>
</feature>
<dbReference type="InterPro" id="IPR000571">
    <property type="entry name" value="Znf_CCCH"/>
</dbReference>
<dbReference type="PROSITE" id="PS50103">
    <property type="entry name" value="ZF_C3H1"/>
    <property type="match status" value="1"/>
</dbReference>